<reference evidence="1" key="1">
    <citation type="journal article" date="2018" name="Genome Biol. Evol.">
        <title>Genomics and development of Lentinus tigrinus, a white-rot wood-decaying mushroom with dimorphic fruiting bodies.</title>
        <authorList>
            <person name="Wu B."/>
            <person name="Xu Z."/>
            <person name="Knudson A."/>
            <person name="Carlson A."/>
            <person name="Chen N."/>
            <person name="Kovaka S."/>
            <person name="LaButti K."/>
            <person name="Lipzen A."/>
            <person name="Pennachio C."/>
            <person name="Riley R."/>
            <person name="Schakwitz W."/>
            <person name="Umezawa K."/>
            <person name="Ohm R.A."/>
            <person name="Grigoriev I.V."/>
            <person name="Nagy L.G."/>
            <person name="Gibbons J."/>
            <person name="Hibbett D."/>
        </authorList>
    </citation>
    <scope>NUCLEOTIDE SEQUENCE [LARGE SCALE GENOMIC DNA]</scope>
    <source>
        <strain evidence="1">ALCF2SS1-6</strain>
    </source>
</reference>
<name>A0A5C2SH12_9APHY</name>
<sequence>MSSTIQHRTLHIAEIFRHICDVADNMTLAILARTCKAFQEPSLQALWRILPDFVPLVKCFPHDCWIIQNDELRFARLPLPNEWIVFLKYAKLVKSLGCRYHTSPLKLHAGVIDALCALRPTLVLFPNIRSLDWPIMDLRGSSLPPTLSLLGDGITALWIESYSRAVSLSEQMLQTAIAIIASRFRYLKSLHISLEDTDPGIGIDSEVSTALSSLLVGLHALTEFKCLDISLSSPTIMHLAQLITLQDLEVRLPDSWTCPEPTVNPFASLTTITLATTIYGYIQFSKAVPLPHIQKFCLYVEDDPPAQLIPDFFSAIRRQFSPISLQNLSINPAGVPNETRARQSGTVIHPADLWPLLEFSLMKNFDFAMECHYALHDAFILHVAKAWPHLETFYLCNENYCVHDTLPSLTALAHLAVHAHNLAEVGLQFDAAGWTRHPDFDHDGGPPEQLYGELQGRASTSDVYSLHVGISPIALPEKVALFLARVFPALESLVTSAFANAEDRALKRWREVERYLPMFVRIRADERLRLQQEPTDACDDEYVMTVDPDVP</sequence>
<dbReference type="Proteomes" id="UP000313359">
    <property type="component" value="Unassembled WGS sequence"/>
</dbReference>
<dbReference type="EMBL" id="ML122258">
    <property type="protein sequence ID" value="RPD62558.1"/>
    <property type="molecule type" value="Genomic_DNA"/>
</dbReference>
<dbReference type="OrthoDB" id="2804704at2759"/>
<evidence type="ECO:0000313" key="2">
    <source>
        <dbReference type="Proteomes" id="UP000313359"/>
    </source>
</evidence>
<gene>
    <name evidence="1" type="ORF">L227DRAFT_651517</name>
</gene>
<dbReference type="Gene3D" id="3.80.10.10">
    <property type="entry name" value="Ribonuclease Inhibitor"/>
    <property type="match status" value="1"/>
</dbReference>
<dbReference type="STRING" id="1328759.A0A5C2SH12"/>
<protein>
    <recommendedName>
        <fullName evidence="3">F-box domain-containing protein</fullName>
    </recommendedName>
</protein>
<keyword evidence="2" id="KW-1185">Reference proteome</keyword>
<proteinExistence type="predicted"/>
<dbReference type="InterPro" id="IPR032675">
    <property type="entry name" value="LRR_dom_sf"/>
</dbReference>
<dbReference type="AlphaFoldDB" id="A0A5C2SH12"/>
<dbReference type="SUPFAM" id="SSF52047">
    <property type="entry name" value="RNI-like"/>
    <property type="match status" value="1"/>
</dbReference>
<accession>A0A5C2SH12</accession>
<evidence type="ECO:0008006" key="3">
    <source>
        <dbReference type="Google" id="ProtNLM"/>
    </source>
</evidence>
<evidence type="ECO:0000313" key="1">
    <source>
        <dbReference type="EMBL" id="RPD62558.1"/>
    </source>
</evidence>
<organism evidence="1 2">
    <name type="scientific">Lentinus tigrinus ALCF2SS1-6</name>
    <dbReference type="NCBI Taxonomy" id="1328759"/>
    <lineage>
        <taxon>Eukaryota</taxon>
        <taxon>Fungi</taxon>
        <taxon>Dikarya</taxon>
        <taxon>Basidiomycota</taxon>
        <taxon>Agaricomycotina</taxon>
        <taxon>Agaricomycetes</taxon>
        <taxon>Polyporales</taxon>
        <taxon>Polyporaceae</taxon>
        <taxon>Lentinus</taxon>
    </lineage>
</organism>